<reference evidence="2" key="1">
    <citation type="journal article" date="2012" name="J. Bacteriol.">
        <title>Draft Genome Sequence of Fusobacterium nucleatum ChDC F128, Isolated from a Periodontitis Lesion.</title>
        <authorList>
            <person name="Park S.N."/>
            <person name="Kong S.W."/>
            <person name="Kim H.S."/>
            <person name="Park M.S."/>
            <person name="Lee J.W."/>
            <person name="Cho E."/>
            <person name="Lim Y.K."/>
            <person name="Choi M.H."/>
            <person name="Chang Y.H."/>
            <person name="Shin J.H."/>
            <person name="Park H.S."/>
            <person name="Choi S.H."/>
            <person name="Kook J.K."/>
        </authorList>
    </citation>
    <scope>NUCLEOTIDE SEQUENCE [LARGE SCALE GENOMIC DNA]</scope>
    <source>
        <strain evidence="2">ChDC F128</strain>
    </source>
</reference>
<gene>
    <name evidence="1" type="ORF">B437_01910</name>
</gene>
<evidence type="ECO:0000313" key="1">
    <source>
        <dbReference type="EMBL" id="EJU08842.1"/>
    </source>
</evidence>
<dbReference type="EMBL" id="ALVD01000001">
    <property type="protein sequence ID" value="EJU08842.1"/>
    <property type="molecule type" value="Genomic_DNA"/>
</dbReference>
<dbReference type="Proteomes" id="UP000004829">
    <property type="component" value="Unassembled WGS sequence"/>
</dbReference>
<organism evidence="1 2">
    <name type="scientific">Fusobacterium hwasookii ChDC F128</name>
    <dbReference type="NCBI Taxonomy" id="1216362"/>
    <lineage>
        <taxon>Bacteria</taxon>
        <taxon>Fusobacteriati</taxon>
        <taxon>Fusobacteriota</taxon>
        <taxon>Fusobacteriia</taxon>
        <taxon>Fusobacteriales</taxon>
        <taxon>Fusobacteriaceae</taxon>
        <taxon>Fusobacterium</taxon>
    </lineage>
</organism>
<evidence type="ECO:0000313" key="2">
    <source>
        <dbReference type="Proteomes" id="UP000004829"/>
    </source>
</evidence>
<keyword evidence="2" id="KW-1185">Reference proteome</keyword>
<protein>
    <submittedName>
        <fullName evidence="1">Uncharacterized protein</fullName>
    </submittedName>
</protein>
<name>A0ABP2RB66_9FUSO</name>
<dbReference type="RefSeq" id="WP_005915601.1">
    <property type="nucleotide sequence ID" value="NZ_ALVD01000001.1"/>
</dbReference>
<proteinExistence type="predicted"/>
<accession>A0ABP2RB66</accession>
<comment type="caution">
    <text evidence="1">The sequence shown here is derived from an EMBL/GenBank/DDBJ whole genome shotgun (WGS) entry which is preliminary data.</text>
</comment>
<sequence length="507" mass="57127">MNDIEKSFFKGYHFFEKNIEGQLGANATNVYVHNVHNEILNLIKSLNAFKGFKTNTNQLKGNIAEFFHSGTYNINAIARKSSNRTYILQSNEFGSVDIGTNFGNDYGLKYYKTAVDSANQQAKSIFEKFKEYQTNGGKDDLNKFLSDRGFSDEDINSAIYSGQYRIIPKEQIEEAIKFLEEKIAKESIIRPELLEKYSETLKMLKIKIEDGEGVESIPLSTDDAKKIAELSKEGLVTEEELKKLGISTENIIKFEYILKESFKAGLTALQITLILKLAPEIYKAINYLINNGEIDINQFKKLGIESLKSGSEAFLRGTIAATITGACKAGLWGESLKSINPTIIGTLTVFTLDIIKNSFKVAQGKMSRQELVNEMTKEMFILSCSLGVGLLSQTFINIPVFSFMIGNFVGSILGAFVYDKVYNIALSFCIDTGFTMFGLVEQDYRIPDHILKEIGIKTFNFKTFETKTFELKSFKFKTFEPKTFELKSFKTTILRRGVIGVSKIGYM</sequence>